<feature type="region of interest" description="Disordered" evidence="4">
    <location>
        <begin position="465"/>
        <end position="498"/>
    </location>
</feature>
<feature type="compositionally biased region" description="Low complexity" evidence="4">
    <location>
        <begin position="542"/>
        <end position="557"/>
    </location>
</feature>
<evidence type="ECO:0000256" key="3">
    <source>
        <dbReference type="ARBA" id="ARBA00023242"/>
    </source>
</evidence>
<dbReference type="Pfam" id="PF11935">
    <property type="entry name" value="SYMPK_PTA1_N"/>
    <property type="match status" value="1"/>
</dbReference>
<dbReference type="Proteomes" id="UP000269396">
    <property type="component" value="Unassembled WGS sequence"/>
</dbReference>
<keyword evidence="2" id="KW-0507">mRNA processing</keyword>
<dbReference type="PANTHER" id="PTHR15245:SF20">
    <property type="entry name" value="SYMPLEKIN"/>
    <property type="match status" value="1"/>
</dbReference>
<sequence>MPLKIGVSGDNVYGSFMLWVNAIHNNNKAHFVRVDTGLLKRAVGSLFYLFSTAIQQDPPSVSLLRCLTAAMIPIYRIALSRAIKVGIIDSGVSMSGGCGIIANSTADIALETFRSVAGLKDEIVRLMLPSEVSGTSVFGQYHPSLFNDAIRIQAISLIECVIILHSRRLPNSEIPRENEGDLSLDQIPVLTNTQLQAILEASTAASSATLLPGVCLVRPHRLAEEAERLFIGLSSWPVRGKPSMSSGSVTCPVLESVMDSLVNIAKQRPQFMDRVVQAFETVHGNVLVHFILFICFTDVKKIFMGFFLYIIIYIVTLPPHFSDNQVSSVRKKLKNGLLQLLRHPAAVSDFQGRITILLTDLGATHAEVLQALQSHTELSRARLYPDPSTFMPNRSDPDFVDHGDVDMRQQQQPSIPPIIPSQPTVSVAPSSLPATDDKLSLVTHVHTTFPSTDSTIASSGSAALTSSSKIQEEPQIPASTVPITSNVTPTSCQQNHPITSSGFTLAEAEAALRFDDDDDDDEDDEDIQIPRSSRRLRKRARISSSTTSGGTKHTSSKVNSSDGKGRTPVIPEIDLITTQVVPKLTTANVADLVLLSMVTLPDQMPASFHSTYTPIAAAGTSAQIHHLARMLAVQLTVWASEGGQYEVLDRINQLELLLIPVDDDNDASNQINRKRTLKSESRTSIEQGGDIQKESGKSKKRRMLLKGDQTSAENDPEAEDALIRANAARKMHSAQTMNISTLVGYNIQQVATNESIDLNIPPPGLTGLVSMFPPSTLSSVQNTMVMPPTVPNMMVPNFNPSQPPPPLLPMMMMMPTMVPTQSQTQTTLGVVAGTPSNLSVPFNQFTNSSLPMPLNAIPQSDLIEGLGISFIRRQSLTDGTVVPTPGTTDLLSGQYDVNRMKLLTRLTTRRFGGNEFYNILIDHAIQNLRYGFELLSKLLMQEYCRYRGFQLIGFGSFLETRRHQLSVIREQIRKRFESSTLENSVVVNSIVDSKRNDDITEDDNLHSNNAVHSEKLTNTENKEATNCTDTSSIDKISNVDKNRSECLPKDTSNGEKKVKRENKNKKDDEEEPEAGEDGEVEEAEMEQEVDTKSACKSNLKQLRNTGDVKSTKEKLNLLKVSLAPPDDLGCLSFYDCLLIAILQKLSNPDLRQQ</sequence>
<feature type="region of interest" description="Disordered" evidence="4">
    <location>
        <begin position="514"/>
        <end position="568"/>
    </location>
</feature>
<proteinExistence type="predicted"/>
<feature type="region of interest" description="Disordered" evidence="4">
    <location>
        <begin position="996"/>
        <end position="1094"/>
    </location>
</feature>
<dbReference type="AlphaFoldDB" id="A0A183NRU0"/>
<evidence type="ECO:0000313" key="7">
    <source>
        <dbReference type="EMBL" id="VDP25357.1"/>
    </source>
</evidence>
<keyword evidence="5" id="KW-1133">Transmembrane helix</keyword>
<dbReference type="Gene3D" id="1.25.10.10">
    <property type="entry name" value="Leucine-rich Repeat Variant"/>
    <property type="match status" value="1"/>
</dbReference>
<feature type="compositionally biased region" description="Basic and acidic residues" evidence="4">
    <location>
        <begin position="1012"/>
        <end position="1023"/>
    </location>
</feature>
<keyword evidence="3" id="KW-0539">Nucleus</keyword>
<dbReference type="PANTHER" id="PTHR15245">
    <property type="entry name" value="SYMPLEKIN-RELATED"/>
    <property type="match status" value="1"/>
</dbReference>
<accession>A0A183NRU0</accession>
<feature type="transmembrane region" description="Helical" evidence="5">
    <location>
        <begin position="275"/>
        <end position="295"/>
    </location>
</feature>
<evidence type="ECO:0000256" key="5">
    <source>
        <dbReference type="SAM" id="Phobius"/>
    </source>
</evidence>
<name>A0A183NRU0_9TREM</name>
<comment type="subcellular location">
    <subcellularLocation>
        <location evidence="1">Nucleus</location>
    </subcellularLocation>
</comment>
<dbReference type="STRING" id="31246.A0A183NRU0"/>
<evidence type="ECO:0000259" key="6">
    <source>
        <dbReference type="Pfam" id="PF11935"/>
    </source>
</evidence>
<keyword evidence="8" id="KW-1185">Reference proteome</keyword>
<evidence type="ECO:0000256" key="1">
    <source>
        <dbReference type="ARBA" id="ARBA00004123"/>
    </source>
</evidence>
<evidence type="ECO:0000313" key="8">
    <source>
        <dbReference type="Proteomes" id="UP000269396"/>
    </source>
</evidence>
<dbReference type="InterPro" id="IPR021850">
    <property type="entry name" value="Symplekin/Pta1"/>
</dbReference>
<evidence type="ECO:0000256" key="2">
    <source>
        <dbReference type="ARBA" id="ARBA00022664"/>
    </source>
</evidence>
<feature type="transmembrane region" description="Helical" evidence="5">
    <location>
        <begin position="302"/>
        <end position="321"/>
    </location>
</feature>
<protein>
    <recommendedName>
        <fullName evidence="6">Symplekin/Pta1 N-terminal domain-containing protein</fullName>
    </recommendedName>
</protein>
<gene>
    <name evidence="7" type="ORF">SMTD_LOCUS4826</name>
</gene>
<feature type="domain" description="Symplekin/Pta1 N-terminal" evidence="6">
    <location>
        <begin position="67"/>
        <end position="283"/>
    </location>
</feature>
<dbReference type="GO" id="GO:0006397">
    <property type="term" value="P:mRNA processing"/>
    <property type="evidence" value="ECO:0007669"/>
    <property type="project" value="UniProtKB-KW"/>
</dbReference>
<feature type="compositionally biased region" description="Acidic residues" evidence="4">
    <location>
        <begin position="515"/>
        <end position="527"/>
    </location>
</feature>
<feature type="compositionally biased region" description="Basic residues" evidence="4">
    <location>
        <begin position="532"/>
        <end position="541"/>
    </location>
</feature>
<feature type="compositionally biased region" description="Basic and acidic residues" evidence="4">
    <location>
        <begin position="1037"/>
        <end position="1058"/>
    </location>
</feature>
<organism evidence="7 8">
    <name type="scientific">Schistosoma mattheei</name>
    <dbReference type="NCBI Taxonomy" id="31246"/>
    <lineage>
        <taxon>Eukaryota</taxon>
        <taxon>Metazoa</taxon>
        <taxon>Spiralia</taxon>
        <taxon>Lophotrochozoa</taxon>
        <taxon>Platyhelminthes</taxon>
        <taxon>Trematoda</taxon>
        <taxon>Digenea</taxon>
        <taxon>Strigeidida</taxon>
        <taxon>Schistosomatoidea</taxon>
        <taxon>Schistosomatidae</taxon>
        <taxon>Schistosoma</taxon>
    </lineage>
</organism>
<dbReference type="InterPro" id="IPR011989">
    <property type="entry name" value="ARM-like"/>
</dbReference>
<feature type="compositionally biased region" description="Polar residues" evidence="4">
    <location>
        <begin position="1024"/>
        <end position="1035"/>
    </location>
</feature>
<feature type="compositionally biased region" description="Acidic residues" evidence="4">
    <location>
        <begin position="1068"/>
        <end position="1088"/>
    </location>
</feature>
<dbReference type="InterPro" id="IPR032460">
    <property type="entry name" value="Symplekin/Pta1_N"/>
</dbReference>
<evidence type="ECO:0000256" key="4">
    <source>
        <dbReference type="SAM" id="MobiDB-lite"/>
    </source>
</evidence>
<feature type="region of interest" description="Disordered" evidence="4">
    <location>
        <begin position="668"/>
        <end position="717"/>
    </location>
</feature>
<keyword evidence="5" id="KW-0472">Membrane</keyword>
<dbReference type="GO" id="GO:0005847">
    <property type="term" value="C:mRNA cleavage and polyadenylation specificity factor complex"/>
    <property type="evidence" value="ECO:0007669"/>
    <property type="project" value="TreeGrafter"/>
</dbReference>
<reference evidence="7 8" key="1">
    <citation type="submission" date="2018-11" db="EMBL/GenBank/DDBJ databases">
        <authorList>
            <consortium name="Pathogen Informatics"/>
        </authorList>
    </citation>
    <scope>NUCLEOTIDE SEQUENCE [LARGE SCALE GENOMIC DNA]</scope>
    <source>
        <strain>Denwood</strain>
        <strain evidence="8">Zambia</strain>
    </source>
</reference>
<feature type="compositionally biased region" description="Polar residues" evidence="4">
    <location>
        <begin position="477"/>
        <end position="498"/>
    </location>
</feature>
<keyword evidence="5" id="KW-0812">Transmembrane</keyword>
<dbReference type="EMBL" id="UZAL01026734">
    <property type="protein sequence ID" value="VDP25357.1"/>
    <property type="molecule type" value="Genomic_DNA"/>
</dbReference>